<dbReference type="AlphaFoldDB" id="A0A645CZP2"/>
<accession>A0A645CZP2</accession>
<proteinExistence type="predicted"/>
<gene>
    <name evidence="1" type="ORF">SDC9_129394</name>
</gene>
<dbReference type="EMBL" id="VSSQ01031443">
    <property type="protein sequence ID" value="MPM82333.1"/>
    <property type="molecule type" value="Genomic_DNA"/>
</dbReference>
<reference evidence="1" key="1">
    <citation type="submission" date="2019-08" db="EMBL/GenBank/DDBJ databases">
        <authorList>
            <person name="Kucharzyk K."/>
            <person name="Murdoch R.W."/>
            <person name="Higgins S."/>
            <person name="Loffler F."/>
        </authorList>
    </citation>
    <scope>NUCLEOTIDE SEQUENCE</scope>
</reference>
<protein>
    <submittedName>
        <fullName evidence="1">Uncharacterized protein</fullName>
    </submittedName>
</protein>
<name>A0A645CZP2_9ZZZZ</name>
<comment type="caution">
    <text evidence="1">The sequence shown here is derived from an EMBL/GenBank/DDBJ whole genome shotgun (WGS) entry which is preliminary data.</text>
</comment>
<organism evidence="1">
    <name type="scientific">bioreactor metagenome</name>
    <dbReference type="NCBI Taxonomy" id="1076179"/>
    <lineage>
        <taxon>unclassified sequences</taxon>
        <taxon>metagenomes</taxon>
        <taxon>ecological metagenomes</taxon>
    </lineage>
</organism>
<sequence>MSYEEYEKTFLLFSRLFEEGFKKPNFKTEKFKELWYDVDVLMYREALSGPFYTVDMYYNCDYVFEGEHECFKEVGSCEDFLNWCLNIIKSYKNKINQVDTIINDEKEDKQIMLLQAEIMEKLSFMVYDIQKDRWKFIKKPYPDNIQ</sequence>
<evidence type="ECO:0000313" key="1">
    <source>
        <dbReference type="EMBL" id="MPM82333.1"/>
    </source>
</evidence>